<keyword evidence="2" id="KW-1185">Reference proteome</keyword>
<proteinExistence type="predicted"/>
<reference evidence="2" key="1">
    <citation type="submission" date="2017-08" db="EMBL/GenBank/DDBJ databases">
        <authorList>
            <person name="Varghese N."/>
            <person name="Submissions S."/>
        </authorList>
    </citation>
    <scope>NUCLEOTIDE SEQUENCE [LARGE SCALE GENOMIC DNA]</scope>
    <source>
        <strain evidence="2">USBA17B2</strain>
    </source>
</reference>
<dbReference type="Gene3D" id="3.30.70.2970">
    <property type="entry name" value="Protein of unknown function (DUF541), domain 2"/>
    <property type="match status" value="1"/>
</dbReference>
<gene>
    <name evidence="1" type="ORF">SAMN05421879_101689</name>
</gene>
<evidence type="ECO:0000313" key="2">
    <source>
        <dbReference type="Proteomes" id="UP000219688"/>
    </source>
</evidence>
<dbReference type="InterPro" id="IPR007497">
    <property type="entry name" value="SIMPL/DUF541"/>
</dbReference>
<dbReference type="GO" id="GO:0006974">
    <property type="term" value="P:DNA damage response"/>
    <property type="evidence" value="ECO:0007669"/>
    <property type="project" value="TreeGrafter"/>
</dbReference>
<dbReference type="Pfam" id="PF04402">
    <property type="entry name" value="SIMPL"/>
    <property type="match status" value="1"/>
</dbReference>
<name>A0A285VJ53_9MICO</name>
<sequence>METDDTVVVLGTGRASAAPDTLVLDLQLAAHGQTVAEALAALTRASHAAHEALPGTLPRTHGLGVHPRHDHQGRQVGHTAYQALQLRVRDPSAAGELVQRLGEAVGDALGVNGLRQEVAEPAGLLREARERAFEDARERAEQYAALAGRELGPVARVREGGISVPGPQEAADARFAMASGPVVDPADQELVAVVEVTWRLLG</sequence>
<accession>A0A285VJ53</accession>
<dbReference type="Proteomes" id="UP000219688">
    <property type="component" value="Unassembled WGS sequence"/>
</dbReference>
<dbReference type="RefSeq" id="WP_097186831.1">
    <property type="nucleotide sequence ID" value="NZ_OBQK01000001.1"/>
</dbReference>
<organism evidence="1 2">
    <name type="scientific">Ornithinimicrobium cerasi</name>
    <dbReference type="NCBI Taxonomy" id="2248773"/>
    <lineage>
        <taxon>Bacteria</taxon>
        <taxon>Bacillati</taxon>
        <taxon>Actinomycetota</taxon>
        <taxon>Actinomycetes</taxon>
        <taxon>Micrococcales</taxon>
        <taxon>Ornithinimicrobiaceae</taxon>
        <taxon>Ornithinimicrobium</taxon>
    </lineage>
</organism>
<dbReference type="PANTHER" id="PTHR34387">
    <property type="entry name" value="SLR1258 PROTEIN"/>
    <property type="match status" value="1"/>
</dbReference>
<evidence type="ECO:0008006" key="3">
    <source>
        <dbReference type="Google" id="ProtNLM"/>
    </source>
</evidence>
<dbReference type="AlphaFoldDB" id="A0A285VJ53"/>
<dbReference type="Gene3D" id="3.30.110.170">
    <property type="entry name" value="Protein of unknown function (DUF541), domain 1"/>
    <property type="match status" value="1"/>
</dbReference>
<dbReference type="EMBL" id="OBQK01000001">
    <property type="protein sequence ID" value="SOC52571.1"/>
    <property type="molecule type" value="Genomic_DNA"/>
</dbReference>
<protein>
    <recommendedName>
        <fullName evidence="3">DUF541 domain-containing protein</fullName>
    </recommendedName>
</protein>
<dbReference type="InterPro" id="IPR052022">
    <property type="entry name" value="26kDa_periplasmic_antigen"/>
</dbReference>
<dbReference type="PANTHER" id="PTHR34387:SF1">
    <property type="entry name" value="PERIPLASMIC IMMUNOGENIC PROTEIN"/>
    <property type="match status" value="1"/>
</dbReference>
<evidence type="ECO:0000313" key="1">
    <source>
        <dbReference type="EMBL" id="SOC52571.1"/>
    </source>
</evidence>